<evidence type="ECO:0000256" key="3">
    <source>
        <dbReference type="ARBA" id="ARBA00023004"/>
    </source>
</evidence>
<evidence type="ECO:0000256" key="4">
    <source>
        <dbReference type="PROSITE-ProRule" id="PRU00433"/>
    </source>
</evidence>
<comment type="caution">
    <text evidence="7">The sequence shown here is derived from an EMBL/GenBank/DDBJ whole genome shotgun (WGS) entry which is preliminary data.</text>
</comment>
<reference evidence="7 8" key="2">
    <citation type="submission" date="2014-09" db="EMBL/GenBank/DDBJ databases">
        <authorList>
            <consortium name="NBRP consortium"/>
            <person name="Sawabe T."/>
            <person name="Meirelles P."/>
            <person name="Nakanishi M."/>
            <person name="Sayaka M."/>
            <person name="Hattori M."/>
            <person name="Ohkuma M."/>
        </authorList>
    </citation>
    <scope>NUCLEOTIDE SEQUENCE [LARGE SCALE GENOMIC DNA]</scope>
    <source>
        <strain evidence="7 8">JCM 19240</strain>
    </source>
</reference>
<name>A0A090T1I5_9VIBR</name>
<keyword evidence="2 4" id="KW-0479">Metal-binding</keyword>
<dbReference type="Pfam" id="PF13442">
    <property type="entry name" value="Cytochrome_CBB3"/>
    <property type="match status" value="1"/>
</dbReference>
<dbReference type="SUPFAM" id="SSF46626">
    <property type="entry name" value="Cytochrome c"/>
    <property type="match status" value="1"/>
</dbReference>
<keyword evidence="5" id="KW-0732">Signal</keyword>
<dbReference type="GO" id="GO:0009055">
    <property type="term" value="F:electron transfer activity"/>
    <property type="evidence" value="ECO:0007669"/>
    <property type="project" value="InterPro"/>
</dbReference>
<feature type="domain" description="Cytochrome c" evidence="6">
    <location>
        <begin position="18"/>
        <end position="104"/>
    </location>
</feature>
<dbReference type="Proteomes" id="UP000029224">
    <property type="component" value="Unassembled WGS sequence"/>
</dbReference>
<evidence type="ECO:0000313" key="8">
    <source>
        <dbReference type="Proteomes" id="UP000029224"/>
    </source>
</evidence>
<evidence type="ECO:0000259" key="6">
    <source>
        <dbReference type="PROSITE" id="PS51007"/>
    </source>
</evidence>
<dbReference type="Gene3D" id="1.10.760.10">
    <property type="entry name" value="Cytochrome c-like domain"/>
    <property type="match status" value="1"/>
</dbReference>
<feature type="signal peptide" evidence="5">
    <location>
        <begin position="1"/>
        <end position="20"/>
    </location>
</feature>
<dbReference type="GO" id="GO:0046872">
    <property type="term" value="F:metal ion binding"/>
    <property type="evidence" value="ECO:0007669"/>
    <property type="project" value="UniProtKB-KW"/>
</dbReference>
<evidence type="ECO:0000256" key="2">
    <source>
        <dbReference type="ARBA" id="ARBA00022723"/>
    </source>
</evidence>
<proteinExistence type="predicted"/>
<keyword evidence="3 4" id="KW-0408">Iron</keyword>
<dbReference type="GO" id="GO:0020037">
    <property type="term" value="F:heme binding"/>
    <property type="evidence" value="ECO:0007669"/>
    <property type="project" value="InterPro"/>
</dbReference>
<feature type="chain" id="PRO_5001863753" description="Cytochrome c domain-containing protein" evidence="5">
    <location>
        <begin position="21"/>
        <end position="104"/>
    </location>
</feature>
<evidence type="ECO:0000313" key="7">
    <source>
        <dbReference type="EMBL" id="GAL33880.1"/>
    </source>
</evidence>
<dbReference type="InterPro" id="IPR036909">
    <property type="entry name" value="Cyt_c-like_dom_sf"/>
</dbReference>
<keyword evidence="1 4" id="KW-0349">Heme</keyword>
<sequence length="104" mass="11386">MKIIIPTIALIALTSLNTYASQGETLYKTYCISCHGDKAHGDGPAASALTESPSNIYEGLTSFFESDAELMETVLYGNEEMPAWGSVLNEKQVNQIFDYIKSIN</sequence>
<evidence type="ECO:0000256" key="1">
    <source>
        <dbReference type="ARBA" id="ARBA00022617"/>
    </source>
</evidence>
<dbReference type="OrthoDB" id="9811281at2"/>
<dbReference type="AlphaFoldDB" id="A0A090T1I5"/>
<keyword evidence="8" id="KW-1185">Reference proteome</keyword>
<dbReference type="InterPro" id="IPR009056">
    <property type="entry name" value="Cyt_c-like_dom"/>
</dbReference>
<dbReference type="PROSITE" id="PS51007">
    <property type="entry name" value="CYTC"/>
    <property type="match status" value="1"/>
</dbReference>
<evidence type="ECO:0000256" key="5">
    <source>
        <dbReference type="SAM" id="SignalP"/>
    </source>
</evidence>
<gene>
    <name evidence="7" type="ORF">JCM19240_788</name>
</gene>
<reference evidence="7 8" key="1">
    <citation type="submission" date="2014-09" db="EMBL/GenBank/DDBJ databases">
        <title>Vibrio maritimus JCM 19240. (C210) whole genome shotgun sequence.</title>
        <authorList>
            <person name="Sawabe T."/>
            <person name="Meirelles P."/>
            <person name="Nakanishi M."/>
            <person name="Sayaka M."/>
            <person name="Hattori M."/>
            <person name="Ohkuma M."/>
        </authorList>
    </citation>
    <scope>NUCLEOTIDE SEQUENCE [LARGE SCALE GENOMIC DNA]</scope>
    <source>
        <strain evidence="7 8">JCM 19240</strain>
    </source>
</reference>
<accession>A0A090T1I5</accession>
<protein>
    <recommendedName>
        <fullName evidence="6">Cytochrome c domain-containing protein</fullName>
    </recommendedName>
</protein>
<organism evidence="7 8">
    <name type="scientific">Vibrio maritimus</name>
    <dbReference type="NCBI Taxonomy" id="990268"/>
    <lineage>
        <taxon>Bacteria</taxon>
        <taxon>Pseudomonadati</taxon>
        <taxon>Pseudomonadota</taxon>
        <taxon>Gammaproteobacteria</taxon>
        <taxon>Vibrionales</taxon>
        <taxon>Vibrionaceae</taxon>
        <taxon>Vibrio</taxon>
    </lineage>
</organism>
<dbReference type="EMBL" id="BBMT01000004">
    <property type="protein sequence ID" value="GAL33880.1"/>
    <property type="molecule type" value="Genomic_DNA"/>
</dbReference>